<comment type="caution">
    <text evidence="3">The sequence shown here is derived from an EMBL/GenBank/DDBJ whole genome shotgun (WGS) entry which is preliminary data.</text>
</comment>
<keyword evidence="2" id="KW-0564">Palmitate</keyword>
<dbReference type="PANTHER" id="PTHR30203">
    <property type="entry name" value="OUTER MEMBRANE CATION EFFLUX PROTEIN"/>
    <property type="match status" value="1"/>
</dbReference>
<dbReference type="Gene3D" id="2.20.200.10">
    <property type="entry name" value="Outer membrane efflux proteins (OEP)"/>
    <property type="match status" value="1"/>
</dbReference>
<keyword evidence="2" id="KW-0472">Membrane</keyword>
<evidence type="ECO:0000313" key="4">
    <source>
        <dbReference type="Proteomes" id="UP000248090"/>
    </source>
</evidence>
<comment type="similarity">
    <text evidence="1 2">Belongs to the outer membrane factor (OMF) (TC 1.B.17) family.</text>
</comment>
<accession>A0ABX5LV44</accession>
<sequence>MRKVMFPRLSGSKTFAVLPLLAALAGCSSLAPDYQRPASSVPQSWPQGAAYGQQASDPTQTAAALPWKAFIKNERLQKVIALALENNQDLRAALADVAAARATYREQRAAQLPEIDAGVSGSRSRSLGSSGVSESYEATAGLSSYEVDLFGKTRSLTTAELESYLSSAETAKATRITLIGETASAWLTLASDQSLLKLAQDTAENAQRDVDITRQRLKLGVDSRVDVRNAETTYHSARADIASYTTLVAQDRNALELLVGQTLDPSLLPEGLPEDENWLADVPAGVSSDVLLQRPDVLSAEHDLKAANANIGAARAAFFPSLSLTTTGGLASAALADLFSGGATTIWSLAPSLSLPIFDGGANKAALAYDEAQKDKYVATYKYAVQTAFKEVADALARRGTIADQLSAEKDLMDAAQDSYNLSFDRYKNGVDSYLDALEAQRTLYSVQQTYISTRLTELDNRVTLYRVLGGGLQE</sequence>
<name>A0ABX5LV44_9GAMM</name>
<dbReference type="InterPro" id="IPR010131">
    <property type="entry name" value="MdtP/NodT-like"/>
</dbReference>
<comment type="subcellular location">
    <subcellularLocation>
        <location evidence="2">Cell outer membrane</location>
        <topology evidence="2">Lipid-anchor</topology>
    </subcellularLocation>
</comment>
<dbReference type="Proteomes" id="UP000248090">
    <property type="component" value="Unassembled WGS sequence"/>
</dbReference>
<dbReference type="PROSITE" id="PS51257">
    <property type="entry name" value="PROKAR_LIPOPROTEIN"/>
    <property type="match status" value="1"/>
</dbReference>
<dbReference type="InterPro" id="IPR003423">
    <property type="entry name" value="OMP_efflux"/>
</dbReference>
<gene>
    <name evidence="3" type="ORF">WH50_14935</name>
</gene>
<keyword evidence="2" id="KW-0449">Lipoprotein</keyword>
<keyword evidence="2" id="KW-1134">Transmembrane beta strand</keyword>
<keyword evidence="4" id="KW-1185">Reference proteome</keyword>
<keyword evidence="2" id="KW-0732">Signal</keyword>
<dbReference type="Pfam" id="PF02321">
    <property type="entry name" value="OEP"/>
    <property type="match status" value="2"/>
</dbReference>
<dbReference type="NCBIfam" id="TIGR01845">
    <property type="entry name" value="outer_NodT"/>
    <property type="match status" value="1"/>
</dbReference>
<feature type="chain" id="PRO_5044991973" evidence="2">
    <location>
        <begin position="32"/>
        <end position="475"/>
    </location>
</feature>
<dbReference type="EMBL" id="LAPT01000074">
    <property type="protein sequence ID" value="PXF30522.1"/>
    <property type="molecule type" value="Genomic_DNA"/>
</dbReference>
<evidence type="ECO:0000313" key="3">
    <source>
        <dbReference type="EMBL" id="PXF30522.1"/>
    </source>
</evidence>
<dbReference type="SUPFAM" id="SSF56954">
    <property type="entry name" value="Outer membrane efflux proteins (OEP)"/>
    <property type="match status" value="1"/>
</dbReference>
<dbReference type="RefSeq" id="WP_207780327.1">
    <property type="nucleotide sequence ID" value="NZ_CP177354.1"/>
</dbReference>
<evidence type="ECO:0000256" key="2">
    <source>
        <dbReference type="RuleBase" id="RU362097"/>
    </source>
</evidence>
<keyword evidence="2" id="KW-0812">Transmembrane</keyword>
<proteinExistence type="inferred from homology"/>
<protein>
    <submittedName>
        <fullName evidence="3">Transporter</fullName>
    </submittedName>
</protein>
<reference evidence="3 4" key="1">
    <citation type="submission" date="2015-03" db="EMBL/GenBank/DDBJ databases">
        <authorList>
            <person name="Krishnan R."/>
            <person name="Midha S."/>
            <person name="Patil P.B."/>
            <person name="Rameshkumar N."/>
        </authorList>
    </citation>
    <scope>NUCLEOTIDE SEQUENCE [LARGE SCALE GENOMIC DNA]</scope>
    <source>
        <strain evidence="3 4">L1E11</strain>
    </source>
</reference>
<dbReference type="Gene3D" id="1.20.1600.10">
    <property type="entry name" value="Outer membrane efflux proteins (OEP)"/>
    <property type="match status" value="1"/>
</dbReference>
<feature type="signal peptide" evidence="2">
    <location>
        <begin position="1"/>
        <end position="31"/>
    </location>
</feature>
<organism evidence="3 4">
    <name type="scientific">Pokkaliibacter plantistimulans</name>
    <dbReference type="NCBI Taxonomy" id="1635171"/>
    <lineage>
        <taxon>Bacteria</taxon>
        <taxon>Pseudomonadati</taxon>
        <taxon>Pseudomonadota</taxon>
        <taxon>Gammaproteobacteria</taxon>
        <taxon>Oceanospirillales</taxon>
        <taxon>Balneatrichaceae</taxon>
        <taxon>Pokkaliibacter</taxon>
    </lineage>
</organism>
<dbReference type="PANTHER" id="PTHR30203:SF32">
    <property type="entry name" value="CATION EFFLUX SYSTEM PROTEIN CUSC"/>
    <property type="match status" value="1"/>
</dbReference>
<evidence type="ECO:0000256" key="1">
    <source>
        <dbReference type="ARBA" id="ARBA00007613"/>
    </source>
</evidence>